<gene>
    <name evidence="3" type="ORF">IRY55_07120</name>
</gene>
<dbReference type="Gene3D" id="3.40.630.30">
    <property type="match status" value="1"/>
</dbReference>
<dbReference type="CDD" id="cd04301">
    <property type="entry name" value="NAT_SF"/>
    <property type="match status" value="1"/>
</dbReference>
<comment type="caution">
    <text evidence="3">The sequence shown here is derived from an EMBL/GenBank/DDBJ whole genome shotgun (WGS) entry which is preliminary data.</text>
</comment>
<keyword evidence="4" id="KW-1185">Reference proteome</keyword>
<dbReference type="AlphaFoldDB" id="A0A8J7GAE2"/>
<evidence type="ECO:0000259" key="1">
    <source>
        <dbReference type="PROSITE" id="PS51186"/>
    </source>
</evidence>
<name>A0A8J7GAE2_9BACL</name>
<dbReference type="Pfam" id="PF14542">
    <property type="entry name" value="Acetyltransf_CG"/>
    <property type="match status" value="1"/>
</dbReference>
<dbReference type="RefSeq" id="WP_194562607.1">
    <property type="nucleotide sequence ID" value="NZ_JADKPV010000002.1"/>
</dbReference>
<dbReference type="EMBL" id="JADKPV010000002">
    <property type="protein sequence ID" value="MBF4501134.1"/>
    <property type="molecule type" value="Genomic_DNA"/>
</dbReference>
<dbReference type="InterPro" id="IPR045057">
    <property type="entry name" value="Gcn5-rel_NAT"/>
</dbReference>
<proteinExistence type="predicted"/>
<dbReference type="PANTHER" id="PTHR31435">
    <property type="entry name" value="PROTEIN NATD1"/>
    <property type="match status" value="1"/>
</dbReference>
<feature type="domain" description="N-acetyltransferase" evidence="1">
    <location>
        <begin position="1"/>
        <end position="94"/>
    </location>
</feature>
<dbReference type="InterPro" id="IPR016181">
    <property type="entry name" value="Acyl_CoA_acyltransferase"/>
</dbReference>
<dbReference type="PANTHER" id="PTHR31435:SF10">
    <property type="entry name" value="BSR4717 PROTEIN"/>
    <property type="match status" value="1"/>
</dbReference>
<protein>
    <submittedName>
        <fullName evidence="3">N-acetyltransferase</fullName>
    </submittedName>
</protein>
<evidence type="ECO:0000313" key="3">
    <source>
        <dbReference type="EMBL" id="MBF4501134.1"/>
    </source>
</evidence>
<dbReference type="PROSITE" id="PS51186">
    <property type="entry name" value="GNAT"/>
    <property type="match status" value="1"/>
</dbReference>
<accession>A0A8J7GAE2</accession>
<feature type="domain" description="N-acetyltransferase" evidence="2">
    <location>
        <begin position="7"/>
        <end position="93"/>
    </location>
</feature>
<organism evidence="3 4">
    <name type="scientific">Savagea serpentis</name>
    <dbReference type="NCBI Taxonomy" id="2785297"/>
    <lineage>
        <taxon>Bacteria</taxon>
        <taxon>Bacillati</taxon>
        <taxon>Bacillota</taxon>
        <taxon>Bacilli</taxon>
        <taxon>Bacillales</taxon>
        <taxon>Caryophanaceae</taxon>
        <taxon>Savagea</taxon>
    </lineage>
</organism>
<reference evidence="3" key="1">
    <citation type="submission" date="2020-11" db="EMBL/GenBank/DDBJ databases">
        <title>Multidrug resistant novel bacterium Savagea serpentis sp. nov., isolated from the scats of a vine snake (Ahaetulla nasuta).</title>
        <authorList>
            <person name="Venkata Ramana V."/>
            <person name="Vikas Patil S."/>
            <person name="Yogita Lugani V."/>
        </authorList>
    </citation>
    <scope>NUCLEOTIDE SEQUENCE</scope>
    <source>
        <strain evidence="3">SN6</strain>
    </source>
</reference>
<sequence>MEFEFVDLGGESYAFVNKQDGEELAKITWTMLGDVMVMDHTFVSEKLRGQGVAKQLLDRAAEYAREQEYKMEPVCSYVVTAFERYTEYDDVKTS</sequence>
<dbReference type="PROSITE" id="PS51729">
    <property type="entry name" value="GNAT_YJDJ"/>
    <property type="match status" value="1"/>
</dbReference>
<dbReference type="SUPFAM" id="SSF55729">
    <property type="entry name" value="Acyl-CoA N-acyltransferases (Nat)"/>
    <property type="match status" value="1"/>
</dbReference>
<dbReference type="InterPro" id="IPR000182">
    <property type="entry name" value="GNAT_dom"/>
</dbReference>
<dbReference type="InterPro" id="IPR031165">
    <property type="entry name" value="GNAT_YJDJ"/>
</dbReference>
<evidence type="ECO:0000313" key="4">
    <source>
        <dbReference type="Proteomes" id="UP000622653"/>
    </source>
</evidence>
<dbReference type="Proteomes" id="UP000622653">
    <property type="component" value="Unassembled WGS sequence"/>
</dbReference>
<dbReference type="GO" id="GO:0016747">
    <property type="term" value="F:acyltransferase activity, transferring groups other than amino-acyl groups"/>
    <property type="evidence" value="ECO:0007669"/>
    <property type="project" value="InterPro"/>
</dbReference>
<evidence type="ECO:0000259" key="2">
    <source>
        <dbReference type="PROSITE" id="PS51729"/>
    </source>
</evidence>